<feature type="signal peptide" evidence="3">
    <location>
        <begin position="1"/>
        <end position="18"/>
    </location>
</feature>
<feature type="chain" id="PRO_5029019661" evidence="3">
    <location>
        <begin position="19"/>
        <end position="612"/>
    </location>
</feature>
<dbReference type="PANTHER" id="PTHR11475">
    <property type="entry name" value="OXIDASE/PEROXIDASE"/>
    <property type="match status" value="1"/>
</dbReference>
<feature type="binding site" description="axial binding residue" evidence="2">
    <location>
        <position position="375"/>
    </location>
    <ligand>
        <name>heme b</name>
        <dbReference type="ChEBI" id="CHEBI:60344"/>
    </ligand>
    <ligandPart>
        <name>Fe</name>
        <dbReference type="ChEBI" id="CHEBI:18248"/>
    </ligandPart>
</feature>
<keyword evidence="1" id="KW-0575">Peroxidase</keyword>
<dbReference type="Gene3D" id="1.10.640.10">
    <property type="entry name" value="Haem peroxidase domain superfamily, animal type"/>
    <property type="match status" value="1"/>
</dbReference>
<evidence type="ECO:0000256" key="3">
    <source>
        <dbReference type="SAM" id="SignalP"/>
    </source>
</evidence>
<name>A0A7E5WGL4_TRINI</name>
<keyword evidence="2" id="KW-0479">Metal-binding</keyword>
<evidence type="ECO:0000313" key="5">
    <source>
        <dbReference type="RefSeq" id="XP_026739839.1"/>
    </source>
</evidence>
<dbReference type="PANTHER" id="PTHR11475:SF125">
    <property type="entry name" value="GH11385P"/>
    <property type="match status" value="1"/>
</dbReference>
<keyword evidence="2" id="KW-0349">Heme</keyword>
<dbReference type="GO" id="GO:0004601">
    <property type="term" value="F:peroxidase activity"/>
    <property type="evidence" value="ECO:0007669"/>
    <property type="project" value="UniProtKB-KW"/>
</dbReference>
<keyword evidence="2" id="KW-0408">Iron</keyword>
<reference evidence="5" key="1">
    <citation type="submission" date="2025-08" db="UniProtKB">
        <authorList>
            <consortium name="RefSeq"/>
        </authorList>
    </citation>
    <scope>IDENTIFICATION</scope>
</reference>
<dbReference type="RefSeq" id="XP_026739839.1">
    <property type="nucleotide sequence ID" value="XM_026884038.1"/>
</dbReference>
<evidence type="ECO:0000256" key="1">
    <source>
        <dbReference type="ARBA" id="ARBA00022559"/>
    </source>
</evidence>
<dbReference type="InterPro" id="IPR037120">
    <property type="entry name" value="Haem_peroxidase_sf_animal"/>
</dbReference>
<gene>
    <name evidence="5" type="primary">LOC113502461</name>
</gene>
<proteinExistence type="predicted"/>
<dbReference type="AlphaFoldDB" id="A0A7E5WGL4"/>
<dbReference type="Pfam" id="PF03098">
    <property type="entry name" value="An_peroxidase"/>
    <property type="match status" value="1"/>
</dbReference>
<keyword evidence="1" id="KW-0560">Oxidoreductase</keyword>
<sequence length="612" mass="70428">MSLKCVVAIFLLANLAFGVRYDYHSSQPVSKSLLTYYENLNATDTCTFDIAPCDPNEWRRLDGSCNNLNQPAKGAYFVPMIRLLDSVYHNGNEPRKAADGEDLPLPRKVRTALLKIGKSSHPELSQQVPSFAAYVLMDIASIHDIEKMLLEKTDCCEPEHMNDPECTPNIIPEDDPIHRFSGIRCLNLTRPQTYQDFHCTQEKVPSLIIRATPSFDSSPIYNQFNDGEKARTYKDGLLITEEENGRLFPPTGPRGLCLLNQAPKETRCYQNHLNSVLPIHMYTLWFYRNHNFIAKELAKVNPHWDDETLFQTARDINIAFQQNMYFYEWLPAVMGYDNLVKAGILNKDQGFRDVYDDKLYPVMTLEYNFALRWFHTMIEATSHLYDKEGNKVGDMPLLEILFRTGWVPQDKNEEYITNGFIRQPCHNPDHSIDYDISERGLPLVQRVLDLATSDMHKNRLFGLAPYVDYVKLFNNITVNDFEDLSPLIDEENIYKLSLLYKNVRDIDLMAGMWSERHMQGGSVSKTLGDITLDALSRSIKGDRHWYERPNRPHAFNKVQLKEIRKSSLARLLCNVGEGVGQVVKRGFYNVGPKNPLVSCSEIPQMKFSAWKE</sequence>
<dbReference type="InterPro" id="IPR010255">
    <property type="entry name" value="Haem_peroxidase_sf"/>
</dbReference>
<accession>A0A7E5WGL4</accession>
<dbReference type="InParanoid" id="A0A7E5WGL4"/>
<dbReference type="GeneID" id="113502461"/>
<dbReference type="PRINTS" id="PR00457">
    <property type="entry name" value="ANPEROXIDASE"/>
</dbReference>
<dbReference type="OrthoDB" id="823504at2759"/>
<keyword evidence="4" id="KW-1185">Reference proteome</keyword>
<keyword evidence="3" id="KW-0732">Signal</keyword>
<evidence type="ECO:0000256" key="2">
    <source>
        <dbReference type="PIRSR" id="PIRSR619791-2"/>
    </source>
</evidence>
<dbReference type="GO" id="GO:0006979">
    <property type="term" value="P:response to oxidative stress"/>
    <property type="evidence" value="ECO:0007669"/>
    <property type="project" value="InterPro"/>
</dbReference>
<organism evidence="4 5">
    <name type="scientific">Trichoplusia ni</name>
    <name type="common">Cabbage looper</name>
    <dbReference type="NCBI Taxonomy" id="7111"/>
    <lineage>
        <taxon>Eukaryota</taxon>
        <taxon>Metazoa</taxon>
        <taxon>Ecdysozoa</taxon>
        <taxon>Arthropoda</taxon>
        <taxon>Hexapoda</taxon>
        <taxon>Insecta</taxon>
        <taxon>Pterygota</taxon>
        <taxon>Neoptera</taxon>
        <taxon>Endopterygota</taxon>
        <taxon>Lepidoptera</taxon>
        <taxon>Glossata</taxon>
        <taxon>Ditrysia</taxon>
        <taxon>Noctuoidea</taxon>
        <taxon>Noctuidae</taxon>
        <taxon>Plusiinae</taxon>
        <taxon>Trichoplusia</taxon>
    </lineage>
</organism>
<dbReference type="KEGG" id="tnl:113502461"/>
<dbReference type="Proteomes" id="UP000322000">
    <property type="component" value="Chromosome 17"/>
</dbReference>
<dbReference type="GO" id="GO:0020037">
    <property type="term" value="F:heme binding"/>
    <property type="evidence" value="ECO:0007669"/>
    <property type="project" value="InterPro"/>
</dbReference>
<dbReference type="GO" id="GO:0046872">
    <property type="term" value="F:metal ion binding"/>
    <property type="evidence" value="ECO:0007669"/>
    <property type="project" value="UniProtKB-KW"/>
</dbReference>
<dbReference type="InterPro" id="IPR019791">
    <property type="entry name" value="Haem_peroxidase_animal"/>
</dbReference>
<protein>
    <submittedName>
        <fullName evidence="5">Peroxidase-like</fullName>
    </submittedName>
</protein>
<dbReference type="SUPFAM" id="SSF48113">
    <property type="entry name" value="Heme-dependent peroxidases"/>
    <property type="match status" value="1"/>
</dbReference>
<dbReference type="PROSITE" id="PS50292">
    <property type="entry name" value="PEROXIDASE_3"/>
    <property type="match status" value="1"/>
</dbReference>
<evidence type="ECO:0000313" key="4">
    <source>
        <dbReference type="Proteomes" id="UP000322000"/>
    </source>
</evidence>